<comment type="caution">
    <text evidence="1">The sequence shown here is derived from an EMBL/GenBank/DDBJ whole genome shotgun (WGS) entry which is preliminary data.</text>
</comment>
<accession>A0ABP7FQJ1</accession>
<reference evidence="2" key="1">
    <citation type="journal article" date="2019" name="Int. J. Syst. Evol. Microbiol.">
        <title>The Global Catalogue of Microorganisms (GCM) 10K type strain sequencing project: providing services to taxonomists for standard genome sequencing and annotation.</title>
        <authorList>
            <consortium name="The Broad Institute Genomics Platform"/>
            <consortium name="The Broad Institute Genome Sequencing Center for Infectious Disease"/>
            <person name="Wu L."/>
            <person name="Ma J."/>
        </authorList>
    </citation>
    <scope>NUCLEOTIDE SEQUENCE [LARGE SCALE GENOMIC DNA]</scope>
    <source>
        <strain evidence="2">JCM 16949</strain>
    </source>
</reference>
<proteinExistence type="predicted"/>
<dbReference type="RefSeq" id="WP_344755573.1">
    <property type="nucleotide sequence ID" value="NZ_BAABAE010000003.1"/>
</dbReference>
<organism evidence="1 2">
    <name type="scientific">Leifsonella bigeumensis</name>
    <dbReference type="NCBI Taxonomy" id="433643"/>
    <lineage>
        <taxon>Bacteria</taxon>
        <taxon>Bacillati</taxon>
        <taxon>Actinomycetota</taxon>
        <taxon>Actinomycetes</taxon>
        <taxon>Micrococcales</taxon>
        <taxon>Microbacteriaceae</taxon>
        <taxon>Leifsonella</taxon>
    </lineage>
</organism>
<evidence type="ECO:0000313" key="2">
    <source>
        <dbReference type="Proteomes" id="UP001501004"/>
    </source>
</evidence>
<sequence>MITDLAPDEIFVFGSNASGQHGAGAARTALERFGAVWGQGSGLQGQSYGIDTMSGFEKIRAEVATFLAFAGEHPELRFLVTKVGCGIAGYVPAEIAPLFAGSPTNVVLPAEFASLLAPPALD</sequence>
<evidence type="ECO:0000313" key="1">
    <source>
        <dbReference type="EMBL" id="GAA3741418.1"/>
    </source>
</evidence>
<dbReference type="EMBL" id="BAABAE010000003">
    <property type="protein sequence ID" value="GAA3741418.1"/>
    <property type="molecule type" value="Genomic_DNA"/>
</dbReference>
<keyword evidence="2" id="KW-1185">Reference proteome</keyword>
<protein>
    <submittedName>
        <fullName evidence="1">Uncharacterized protein</fullName>
    </submittedName>
</protein>
<dbReference type="Proteomes" id="UP001501004">
    <property type="component" value="Unassembled WGS sequence"/>
</dbReference>
<name>A0ABP7FQJ1_9MICO</name>
<gene>
    <name evidence="1" type="ORF">GCM10022239_16350</name>
</gene>